<sequence length="389" mass="40548">MKKSLLALPILAVCATHANAQSSVTLYGLLDEGLMINTNAKNVVNGKNVGGRQFQLDSNSGLQGSRWGLKGSEDLGGGLKAIFTLESGINVSNGAFGQGNTAFGRQAFVGISSASYGTVTLGRQYDSVNDYIGSYGFALSYGGSSTEHPGDIDNVNHSSRANNTIKYASPNFRGLQFGGTVSLGGIAGEISQSSGYTLGANYNHGGMGLGVAYEYFKNPSAAGAILNGNVNATTFNSLNSGYLGARPANSLQIIAAAGSYQIGPALIGAVYSNTKYQNIGAFGGATATFNDFELNASYRFTPALLLAGEYNYTKGNAVRGDIGDQKYNQFSLLLDYLLSKRTDVYMEGTFQTASGTSSTGAAAVADIGSLGDSSNNHQLVARVGMRHRF</sequence>
<evidence type="ECO:0000256" key="3">
    <source>
        <dbReference type="ARBA" id="ARBA00022448"/>
    </source>
</evidence>
<gene>
    <name evidence="13" type="ORF">PQR57_02290</name>
</gene>
<dbReference type="Gene3D" id="2.40.160.10">
    <property type="entry name" value="Porin"/>
    <property type="match status" value="1"/>
</dbReference>
<feature type="chain" id="PRO_5045223925" evidence="11">
    <location>
        <begin position="21"/>
        <end position="389"/>
    </location>
</feature>
<name>A0ABW9AKR9_9BURK</name>
<evidence type="ECO:0000313" key="13">
    <source>
        <dbReference type="EMBL" id="MFL9999840.1"/>
    </source>
</evidence>
<feature type="signal peptide" evidence="11">
    <location>
        <begin position="1"/>
        <end position="20"/>
    </location>
</feature>
<evidence type="ECO:0000259" key="12">
    <source>
        <dbReference type="Pfam" id="PF13609"/>
    </source>
</evidence>
<evidence type="ECO:0000256" key="1">
    <source>
        <dbReference type="ARBA" id="ARBA00004571"/>
    </source>
</evidence>
<keyword evidence="10" id="KW-0998">Cell outer membrane</keyword>
<evidence type="ECO:0000256" key="2">
    <source>
        <dbReference type="ARBA" id="ARBA00011233"/>
    </source>
</evidence>
<dbReference type="InterPro" id="IPR002299">
    <property type="entry name" value="Porin_Neis"/>
</dbReference>
<dbReference type="PANTHER" id="PTHR34501">
    <property type="entry name" value="PROTEIN YDDL-RELATED"/>
    <property type="match status" value="1"/>
</dbReference>
<accession>A0ABW9AKR9</accession>
<evidence type="ECO:0000256" key="9">
    <source>
        <dbReference type="ARBA" id="ARBA00023136"/>
    </source>
</evidence>
<comment type="subcellular location">
    <subcellularLocation>
        <location evidence="1">Cell outer membrane</location>
        <topology evidence="1">Multi-pass membrane protein</topology>
    </subcellularLocation>
</comment>
<keyword evidence="7" id="KW-0406">Ion transport</keyword>
<keyword evidence="5" id="KW-0812">Transmembrane</keyword>
<evidence type="ECO:0000256" key="7">
    <source>
        <dbReference type="ARBA" id="ARBA00023065"/>
    </source>
</evidence>
<protein>
    <submittedName>
        <fullName evidence="13">Porin</fullName>
    </submittedName>
</protein>
<comment type="subunit">
    <text evidence="2">Homotrimer.</text>
</comment>
<keyword evidence="8" id="KW-0626">Porin</keyword>
<evidence type="ECO:0000256" key="6">
    <source>
        <dbReference type="ARBA" id="ARBA00022729"/>
    </source>
</evidence>
<dbReference type="CDD" id="cd00342">
    <property type="entry name" value="gram_neg_porins"/>
    <property type="match status" value="1"/>
</dbReference>
<feature type="domain" description="Porin" evidence="12">
    <location>
        <begin position="10"/>
        <end position="354"/>
    </location>
</feature>
<dbReference type="RefSeq" id="WP_408175330.1">
    <property type="nucleotide sequence ID" value="NZ_JAQQEZ010000001.1"/>
</dbReference>
<dbReference type="Pfam" id="PF13609">
    <property type="entry name" value="Porin_4"/>
    <property type="match status" value="1"/>
</dbReference>
<evidence type="ECO:0000256" key="10">
    <source>
        <dbReference type="ARBA" id="ARBA00023237"/>
    </source>
</evidence>
<keyword evidence="9" id="KW-0472">Membrane</keyword>
<dbReference type="PANTHER" id="PTHR34501:SF9">
    <property type="entry name" value="MAJOR OUTER MEMBRANE PROTEIN P.IA"/>
    <property type="match status" value="1"/>
</dbReference>
<dbReference type="PRINTS" id="PR00182">
    <property type="entry name" value="ECOLNEIPORIN"/>
</dbReference>
<keyword evidence="4" id="KW-1134">Transmembrane beta strand</keyword>
<proteinExistence type="predicted"/>
<dbReference type="Proteomes" id="UP001629230">
    <property type="component" value="Unassembled WGS sequence"/>
</dbReference>
<comment type="caution">
    <text evidence="13">The sequence shown here is derived from an EMBL/GenBank/DDBJ whole genome shotgun (WGS) entry which is preliminary data.</text>
</comment>
<dbReference type="InterPro" id="IPR023614">
    <property type="entry name" value="Porin_dom_sf"/>
</dbReference>
<dbReference type="InterPro" id="IPR001702">
    <property type="entry name" value="Porin_Gram-ve"/>
</dbReference>
<evidence type="ECO:0000313" key="14">
    <source>
        <dbReference type="Proteomes" id="UP001629230"/>
    </source>
</evidence>
<keyword evidence="14" id="KW-1185">Reference proteome</keyword>
<evidence type="ECO:0000256" key="4">
    <source>
        <dbReference type="ARBA" id="ARBA00022452"/>
    </source>
</evidence>
<dbReference type="PRINTS" id="PR00184">
    <property type="entry name" value="NEISSPPORIN"/>
</dbReference>
<reference evidence="13 14" key="1">
    <citation type="journal article" date="2024" name="Chem. Sci.">
        <title>Discovery of megapolipeptins by genome mining of a Burkholderiales bacteria collection.</title>
        <authorList>
            <person name="Paulo B.S."/>
            <person name="Recchia M.J.J."/>
            <person name="Lee S."/>
            <person name="Fergusson C.H."/>
            <person name="Romanowski S.B."/>
            <person name="Hernandez A."/>
            <person name="Krull N."/>
            <person name="Liu D.Y."/>
            <person name="Cavanagh H."/>
            <person name="Bos A."/>
            <person name="Gray C.A."/>
            <person name="Murphy B.T."/>
            <person name="Linington R.G."/>
            <person name="Eustaquio A.S."/>
        </authorList>
    </citation>
    <scope>NUCLEOTIDE SEQUENCE [LARGE SCALE GENOMIC DNA]</scope>
    <source>
        <strain evidence="13 14">RL17-350-BIC-A</strain>
    </source>
</reference>
<dbReference type="SUPFAM" id="SSF56935">
    <property type="entry name" value="Porins"/>
    <property type="match status" value="1"/>
</dbReference>
<dbReference type="InterPro" id="IPR050298">
    <property type="entry name" value="Gram-neg_bact_OMP"/>
</dbReference>
<keyword evidence="6 11" id="KW-0732">Signal</keyword>
<keyword evidence="3" id="KW-0813">Transport</keyword>
<dbReference type="EMBL" id="JAQQEZ010000001">
    <property type="protein sequence ID" value="MFL9999840.1"/>
    <property type="molecule type" value="Genomic_DNA"/>
</dbReference>
<evidence type="ECO:0000256" key="11">
    <source>
        <dbReference type="SAM" id="SignalP"/>
    </source>
</evidence>
<dbReference type="InterPro" id="IPR033900">
    <property type="entry name" value="Gram_neg_porin_domain"/>
</dbReference>
<evidence type="ECO:0000256" key="8">
    <source>
        <dbReference type="ARBA" id="ARBA00023114"/>
    </source>
</evidence>
<organism evidence="13 14">
    <name type="scientific">Paraburkholderia dipogonis</name>
    <dbReference type="NCBI Taxonomy" id="1211383"/>
    <lineage>
        <taxon>Bacteria</taxon>
        <taxon>Pseudomonadati</taxon>
        <taxon>Pseudomonadota</taxon>
        <taxon>Betaproteobacteria</taxon>
        <taxon>Burkholderiales</taxon>
        <taxon>Burkholderiaceae</taxon>
        <taxon>Paraburkholderia</taxon>
    </lineage>
</organism>
<evidence type="ECO:0000256" key="5">
    <source>
        <dbReference type="ARBA" id="ARBA00022692"/>
    </source>
</evidence>